<keyword evidence="3" id="KW-1185">Reference proteome</keyword>
<gene>
    <name evidence="2" type="ORF">M9980_00915</name>
</gene>
<feature type="signal peptide" evidence="1">
    <location>
        <begin position="1"/>
        <end position="18"/>
    </location>
</feature>
<dbReference type="RefSeq" id="WP_250752413.1">
    <property type="nucleotide sequence ID" value="NZ_CP098401.1"/>
</dbReference>
<organism evidence="2 3">
    <name type="scientific">Sphingomonas donggukensis</name>
    <dbReference type="NCBI Taxonomy" id="2949093"/>
    <lineage>
        <taxon>Bacteria</taxon>
        <taxon>Pseudomonadati</taxon>
        <taxon>Pseudomonadota</taxon>
        <taxon>Alphaproteobacteria</taxon>
        <taxon>Sphingomonadales</taxon>
        <taxon>Sphingomonadaceae</taxon>
        <taxon>Sphingomonas</taxon>
    </lineage>
</organism>
<feature type="chain" id="PRO_5045267772" evidence="1">
    <location>
        <begin position="19"/>
        <end position="158"/>
    </location>
</feature>
<sequence>MIVLAMLLQAAAPAPAPAQRPAPTAEMARLGTEVARSGTFAKLAPLMVEQQTGELLRDTPGLTPADQAELRAIAKTTGAAGIERITGMMGVSYAGALSADDMRAIIAFNATDAARRYRAAEPNAMAIAVQSMGKLDFKGDVRRALCTKTGKGCAAGGK</sequence>
<name>A0ABY4TU22_9SPHN</name>
<reference evidence="2" key="1">
    <citation type="submission" date="2022-05" db="EMBL/GenBank/DDBJ databases">
        <title>Sphingomonas sp. strain RMG20 Genome sequencing and assembly.</title>
        <authorList>
            <person name="Kim I."/>
        </authorList>
    </citation>
    <scope>NUCLEOTIDE SEQUENCE</scope>
    <source>
        <strain evidence="2">RMG20</strain>
    </source>
</reference>
<accession>A0ABY4TU22</accession>
<dbReference type="EMBL" id="CP098401">
    <property type="protein sequence ID" value="URW75828.1"/>
    <property type="molecule type" value="Genomic_DNA"/>
</dbReference>
<evidence type="ECO:0000313" key="3">
    <source>
        <dbReference type="Proteomes" id="UP001055580"/>
    </source>
</evidence>
<proteinExistence type="predicted"/>
<keyword evidence="1" id="KW-0732">Signal</keyword>
<evidence type="ECO:0000256" key="1">
    <source>
        <dbReference type="SAM" id="SignalP"/>
    </source>
</evidence>
<dbReference type="Proteomes" id="UP001055580">
    <property type="component" value="Chromosome"/>
</dbReference>
<evidence type="ECO:0000313" key="2">
    <source>
        <dbReference type="EMBL" id="URW75828.1"/>
    </source>
</evidence>
<protein>
    <submittedName>
        <fullName evidence="2">DUF2059 domain-containing protein</fullName>
    </submittedName>
</protein>